<evidence type="ECO:0000313" key="7">
    <source>
        <dbReference type="Proteomes" id="UP001457282"/>
    </source>
</evidence>
<comment type="similarity">
    <text evidence="4">Belongs to the DONSON family.</text>
</comment>
<keyword evidence="3" id="KW-0539">Nucleus</keyword>
<dbReference type="Proteomes" id="UP001457282">
    <property type="component" value="Unassembled WGS sequence"/>
</dbReference>
<feature type="region of interest" description="Disordered" evidence="5">
    <location>
        <begin position="1"/>
        <end position="72"/>
    </location>
</feature>
<comment type="caution">
    <text evidence="6">The sequence shown here is derived from an EMBL/GenBank/DDBJ whole genome shotgun (WGS) entry which is preliminary data.</text>
</comment>
<evidence type="ECO:0000256" key="4">
    <source>
        <dbReference type="ARBA" id="ARBA00025806"/>
    </source>
</evidence>
<accession>A0AAW1WE29</accession>
<evidence type="ECO:0000256" key="3">
    <source>
        <dbReference type="ARBA" id="ARBA00023242"/>
    </source>
</evidence>
<evidence type="ECO:0000256" key="1">
    <source>
        <dbReference type="ARBA" id="ARBA00004123"/>
    </source>
</evidence>
<keyword evidence="2" id="KW-0217">Developmental protein</keyword>
<feature type="compositionally biased region" description="Basic and acidic residues" evidence="5">
    <location>
        <begin position="61"/>
        <end position="72"/>
    </location>
</feature>
<proteinExistence type="inferred from homology"/>
<keyword evidence="7" id="KW-1185">Reference proteome</keyword>
<sequence>MAKVARPGSLPPAALKIGGGAKKVGPVKRKTPSELREEQLKRKNAVEIMDESPAPLLGATKEADNGLKKPELSRNPRYLDIRMDEVYPAKKSRSKMLFGKENLKESISMEPTISLKNLSVCSSLASKRKHQQMGPENAASPESPVKGVAKAAQANENCSQSIFRSVTEISSAGDRTSGFGSVDVGKAMKGMAALESSIANGLPANSSERCGDPSSTGFGNFCLSGDKVPLDFTLKTSMRVVSSLPASWIHKSIKHSTYPSMPKATFKFDSFDEPNRSRSSGLISTSEVISSKLLHSWVHPQSTLPPSLIQVLNSSTAEGVEMDFLTKRHVAWEDAFQSLYYMLRNGACDIFYVCTPYFVVMFTGRDIAVGTKRLNNACISRSTRVLQSLLRENDVSFSMPLCRSKVEQVTTEVLDELSEMQELGQTRRIRSLVDIDNTPESLLVISGNKNVHGLFDILLNYRSFMTTLIGADVPVLYSPVPFQNAAISSPQVKCMDLKRTEQVVASNKGSIARDVGSMQSISAGLCSSVEIKDAFIPPWIICSVCAVVASEGGSFEASFTNEPTSIGLNVSIEAAPEKSNCQDGAAADFQDSSSAFGIPDAVVTSHLRLGLLKSLKFSKGSYTASVSPTLDSN</sequence>
<feature type="compositionally biased region" description="Basic and acidic residues" evidence="5">
    <location>
        <begin position="31"/>
        <end position="45"/>
    </location>
</feature>
<reference evidence="6 7" key="1">
    <citation type="journal article" date="2023" name="G3 (Bethesda)">
        <title>A chromosome-length genome assembly and annotation of blackberry (Rubus argutus, cv. 'Hillquist').</title>
        <authorList>
            <person name="Bruna T."/>
            <person name="Aryal R."/>
            <person name="Dudchenko O."/>
            <person name="Sargent D.J."/>
            <person name="Mead D."/>
            <person name="Buti M."/>
            <person name="Cavallini A."/>
            <person name="Hytonen T."/>
            <person name="Andres J."/>
            <person name="Pham M."/>
            <person name="Weisz D."/>
            <person name="Mascagni F."/>
            <person name="Usai G."/>
            <person name="Natali L."/>
            <person name="Bassil N."/>
            <person name="Fernandez G.E."/>
            <person name="Lomsadze A."/>
            <person name="Armour M."/>
            <person name="Olukolu B."/>
            <person name="Poorten T."/>
            <person name="Britton C."/>
            <person name="Davik J."/>
            <person name="Ashrafi H."/>
            <person name="Aiden E.L."/>
            <person name="Borodovsky M."/>
            <person name="Worthington M."/>
        </authorList>
    </citation>
    <scope>NUCLEOTIDE SEQUENCE [LARGE SCALE GENOMIC DNA]</scope>
    <source>
        <strain evidence="6">PI 553951</strain>
    </source>
</reference>
<dbReference type="PANTHER" id="PTHR12972">
    <property type="entry name" value="DOWNSTREAM NEIGHBOR OF SON"/>
    <property type="match status" value="1"/>
</dbReference>
<gene>
    <name evidence="6" type="ORF">M0R45_030034</name>
</gene>
<evidence type="ECO:0000313" key="6">
    <source>
        <dbReference type="EMBL" id="KAK9921527.1"/>
    </source>
</evidence>
<evidence type="ECO:0000256" key="5">
    <source>
        <dbReference type="SAM" id="MobiDB-lite"/>
    </source>
</evidence>
<organism evidence="6 7">
    <name type="scientific">Rubus argutus</name>
    <name type="common">Southern blackberry</name>
    <dbReference type="NCBI Taxonomy" id="59490"/>
    <lineage>
        <taxon>Eukaryota</taxon>
        <taxon>Viridiplantae</taxon>
        <taxon>Streptophyta</taxon>
        <taxon>Embryophyta</taxon>
        <taxon>Tracheophyta</taxon>
        <taxon>Spermatophyta</taxon>
        <taxon>Magnoliopsida</taxon>
        <taxon>eudicotyledons</taxon>
        <taxon>Gunneridae</taxon>
        <taxon>Pentapetalae</taxon>
        <taxon>rosids</taxon>
        <taxon>fabids</taxon>
        <taxon>Rosales</taxon>
        <taxon>Rosaceae</taxon>
        <taxon>Rosoideae</taxon>
        <taxon>Rosoideae incertae sedis</taxon>
        <taxon>Rubus</taxon>
    </lineage>
</organism>
<protein>
    <recommendedName>
        <fullName evidence="8">Protein downstream neighbor of Son</fullName>
    </recommendedName>
</protein>
<dbReference type="GO" id="GO:0005634">
    <property type="term" value="C:nucleus"/>
    <property type="evidence" value="ECO:0007669"/>
    <property type="project" value="UniProtKB-SubCell"/>
</dbReference>
<comment type="subcellular location">
    <subcellularLocation>
        <location evidence="1">Nucleus</location>
    </subcellularLocation>
</comment>
<dbReference type="PRINTS" id="PR02064">
    <property type="entry name" value="DONSON"/>
</dbReference>
<dbReference type="EMBL" id="JBEDUW010000006">
    <property type="protein sequence ID" value="KAK9921527.1"/>
    <property type="molecule type" value="Genomic_DNA"/>
</dbReference>
<evidence type="ECO:0008006" key="8">
    <source>
        <dbReference type="Google" id="ProtNLM"/>
    </source>
</evidence>
<dbReference type="PANTHER" id="PTHR12972:SF0">
    <property type="entry name" value="PROTEIN DOWNSTREAM NEIGHBOR OF SON"/>
    <property type="match status" value="1"/>
</dbReference>
<feature type="region of interest" description="Disordered" evidence="5">
    <location>
        <begin position="126"/>
        <end position="146"/>
    </location>
</feature>
<evidence type="ECO:0000256" key="2">
    <source>
        <dbReference type="ARBA" id="ARBA00022473"/>
    </source>
</evidence>
<dbReference type="AlphaFoldDB" id="A0AAW1WE29"/>
<dbReference type="GO" id="GO:0033260">
    <property type="term" value="P:nuclear DNA replication"/>
    <property type="evidence" value="ECO:0007669"/>
    <property type="project" value="TreeGrafter"/>
</dbReference>
<dbReference type="InterPro" id="IPR024861">
    <property type="entry name" value="Donson"/>
</dbReference>
<name>A0AAW1WE29_RUBAR</name>